<evidence type="ECO:0000313" key="2">
    <source>
        <dbReference type="EMBL" id="KUH34749.1"/>
    </source>
</evidence>
<sequence length="138" mass="15495">MEVAFFDTSALVKHYHVERGSSIVNELMETYIVAISELAIVEMTSALMRRHLSGELKKSTLEWALERFYSDLEDYVVVPISSETISLATSLVIKHGLKTLDSLQLASALRIKDEAKVFVTFDEKLKNAAEKEGFTVLP</sequence>
<evidence type="ECO:0000259" key="1">
    <source>
        <dbReference type="Pfam" id="PF01850"/>
    </source>
</evidence>
<evidence type="ECO:0000313" key="3">
    <source>
        <dbReference type="Proteomes" id="UP000053462"/>
    </source>
</evidence>
<accession>A0A117ITY5</accession>
<dbReference type="STRING" id="227598.APY94_00800"/>
<dbReference type="Proteomes" id="UP000053462">
    <property type="component" value="Unassembled WGS sequence"/>
</dbReference>
<dbReference type="Gene3D" id="3.40.50.1010">
    <property type="entry name" value="5'-nuclease"/>
    <property type="match status" value="1"/>
</dbReference>
<gene>
    <name evidence="2" type="ORF">APY94_00800</name>
</gene>
<organism evidence="2 3">
    <name type="scientific">Thermococcus celericrescens</name>
    <dbReference type="NCBI Taxonomy" id="227598"/>
    <lineage>
        <taxon>Archaea</taxon>
        <taxon>Methanobacteriati</taxon>
        <taxon>Methanobacteriota</taxon>
        <taxon>Thermococci</taxon>
        <taxon>Thermococcales</taxon>
        <taxon>Thermococcaceae</taxon>
        <taxon>Thermococcus</taxon>
    </lineage>
</organism>
<reference evidence="2 3" key="1">
    <citation type="submission" date="2015-10" db="EMBL/GenBank/DDBJ databases">
        <title>Draft genome sequence of Thermococcus celericrescens strain DSM 17994.</title>
        <authorList>
            <person name="Hong S.-J."/>
            <person name="Park C.-E."/>
            <person name="Shin J.-H."/>
        </authorList>
    </citation>
    <scope>NUCLEOTIDE SEQUENCE [LARGE SCALE GENOMIC DNA]</scope>
    <source>
        <strain evidence="2 3">DSM 17994</strain>
    </source>
</reference>
<dbReference type="InterPro" id="IPR029060">
    <property type="entry name" value="PIN-like_dom_sf"/>
</dbReference>
<name>A0A117ITY5_9EURY</name>
<comment type="caution">
    <text evidence="2">The sequence shown here is derived from an EMBL/GenBank/DDBJ whole genome shotgun (WGS) entry which is preliminary data.</text>
</comment>
<dbReference type="Pfam" id="PF01850">
    <property type="entry name" value="PIN"/>
    <property type="match status" value="1"/>
</dbReference>
<feature type="domain" description="PIN" evidence="1">
    <location>
        <begin position="5"/>
        <end position="130"/>
    </location>
</feature>
<dbReference type="CDD" id="cd09874">
    <property type="entry name" value="PIN_MT3492-like"/>
    <property type="match status" value="1"/>
</dbReference>
<proteinExistence type="predicted"/>
<keyword evidence="3" id="KW-1185">Reference proteome</keyword>
<dbReference type="EMBL" id="LLYW01000002">
    <property type="protein sequence ID" value="KUH34749.1"/>
    <property type="molecule type" value="Genomic_DNA"/>
</dbReference>
<dbReference type="SUPFAM" id="SSF88723">
    <property type="entry name" value="PIN domain-like"/>
    <property type="match status" value="1"/>
</dbReference>
<dbReference type="AlphaFoldDB" id="A0A117ITY5"/>
<dbReference type="OrthoDB" id="275611at2157"/>
<protein>
    <recommendedName>
        <fullName evidence="1">PIN domain-containing protein</fullName>
    </recommendedName>
</protein>
<dbReference type="RefSeq" id="WP_058937834.1">
    <property type="nucleotide sequence ID" value="NZ_LLYW01000002.1"/>
</dbReference>
<dbReference type="InterPro" id="IPR002716">
    <property type="entry name" value="PIN_dom"/>
</dbReference>